<dbReference type="Pfam" id="PF13439">
    <property type="entry name" value="Glyco_transf_4"/>
    <property type="match status" value="1"/>
</dbReference>
<dbReference type="PANTHER" id="PTHR12526:SF636">
    <property type="entry name" value="BLL3647 PROTEIN"/>
    <property type="match status" value="1"/>
</dbReference>
<dbReference type="Proteomes" id="UP000230731">
    <property type="component" value="Unassembled WGS sequence"/>
</dbReference>
<comment type="caution">
    <text evidence="2">The sequence shown here is derived from an EMBL/GenBank/DDBJ whole genome shotgun (WGS) entry which is preliminary data.</text>
</comment>
<dbReference type="AlphaFoldDB" id="A0A2M6WZ89"/>
<name>A0A2M6WZ89_9BACT</name>
<dbReference type="GO" id="GO:0016757">
    <property type="term" value="F:glycosyltransferase activity"/>
    <property type="evidence" value="ECO:0007669"/>
    <property type="project" value="TreeGrafter"/>
</dbReference>
<feature type="domain" description="Glycosyltransferase subfamily 4-like N-terminal" evidence="1">
    <location>
        <begin position="22"/>
        <end position="163"/>
    </location>
</feature>
<dbReference type="EMBL" id="PEZP01000032">
    <property type="protein sequence ID" value="PIT98074.1"/>
    <property type="molecule type" value="Genomic_DNA"/>
</dbReference>
<dbReference type="Gene3D" id="3.40.50.2000">
    <property type="entry name" value="Glycogen Phosphorylase B"/>
    <property type="match status" value="3"/>
</dbReference>
<evidence type="ECO:0000313" key="2">
    <source>
        <dbReference type="EMBL" id="PIT98074.1"/>
    </source>
</evidence>
<accession>A0A2M6WZ89</accession>
<proteinExistence type="predicted"/>
<dbReference type="PANTHER" id="PTHR12526">
    <property type="entry name" value="GLYCOSYLTRANSFERASE"/>
    <property type="match status" value="1"/>
</dbReference>
<reference evidence="3" key="1">
    <citation type="submission" date="2017-09" db="EMBL/GenBank/DDBJ databases">
        <title>Depth-based differentiation of microbial function through sediment-hosted aquifers and enrichment of novel symbionts in the deep terrestrial subsurface.</title>
        <authorList>
            <person name="Probst A.J."/>
            <person name="Ladd B."/>
            <person name="Jarett J.K."/>
            <person name="Geller-Mcgrath D.E."/>
            <person name="Sieber C.M.K."/>
            <person name="Emerson J.B."/>
            <person name="Anantharaman K."/>
            <person name="Thomas B.C."/>
            <person name="Malmstrom R."/>
            <person name="Stieglmeier M."/>
            <person name="Klingl A."/>
            <person name="Woyke T."/>
            <person name="Ryan C.M."/>
            <person name="Banfield J.F."/>
        </authorList>
    </citation>
    <scope>NUCLEOTIDE SEQUENCE [LARGE SCALE GENOMIC DNA]</scope>
</reference>
<organism evidence="2 3">
    <name type="scientific">Candidatus Andersenbacteria bacterium CG10_big_fil_rev_8_21_14_0_10_54_11</name>
    <dbReference type="NCBI Taxonomy" id="1974485"/>
    <lineage>
        <taxon>Bacteria</taxon>
        <taxon>Candidatus Anderseniibacteriota</taxon>
    </lineage>
</organism>
<evidence type="ECO:0000313" key="3">
    <source>
        <dbReference type="Proteomes" id="UP000230731"/>
    </source>
</evidence>
<gene>
    <name evidence="2" type="ORF">COT71_02605</name>
</gene>
<dbReference type="InterPro" id="IPR028098">
    <property type="entry name" value="Glyco_trans_4-like_N"/>
</dbReference>
<evidence type="ECO:0000259" key="1">
    <source>
        <dbReference type="Pfam" id="PF13439"/>
    </source>
</evidence>
<protein>
    <recommendedName>
        <fullName evidence="1">Glycosyltransferase subfamily 4-like N-terminal domain-containing protein</fullName>
    </recommendedName>
</protein>
<sequence>MKILYLGQRGIPVYGQPEAGAAERRVEAAAMVLAGSGHQVAVTCATPFIPRTVRALGGARLLHQASFNPQRPGGWLYSFLEVMTIRRELPHAVHLHGWRQAFLSPLVRLAASEAAVVLTVDTVPASWLERRALNRALRAVDTLTVPTRTLQARLLHEFGVSADYVPDGYLPSPLPLLPLYTYGVRKNQTYFVAYLGDLQTGALRPSTLRWLYRAWRQAGMKHKVLVLADAGARGRRLATRYPFLRFIGDVRGRKLASVLHGAAGMLFLDTPENPTRLLQAMHEGLPVIAVTDGLLQETAGVTARFVRRGAVQDLAVEITTMFTSPHKRRYYGSRARKRAQAHFTWERIAEEYLQLYVAPFARKVPLDSVQELRIAVTNNR</sequence>
<dbReference type="SUPFAM" id="SSF53756">
    <property type="entry name" value="UDP-Glycosyltransferase/glycogen phosphorylase"/>
    <property type="match status" value="1"/>
</dbReference>